<comment type="caution">
    <text evidence="3">The sequence shown here is derived from an EMBL/GenBank/DDBJ whole genome shotgun (WGS) entry which is preliminary data.</text>
</comment>
<evidence type="ECO:0000313" key="4">
    <source>
        <dbReference type="Proteomes" id="UP000822688"/>
    </source>
</evidence>
<organism evidence="3 4">
    <name type="scientific">Ceratodon purpureus</name>
    <name type="common">Fire moss</name>
    <name type="synonym">Dicranum purpureum</name>
    <dbReference type="NCBI Taxonomy" id="3225"/>
    <lineage>
        <taxon>Eukaryota</taxon>
        <taxon>Viridiplantae</taxon>
        <taxon>Streptophyta</taxon>
        <taxon>Embryophyta</taxon>
        <taxon>Bryophyta</taxon>
        <taxon>Bryophytina</taxon>
        <taxon>Bryopsida</taxon>
        <taxon>Dicranidae</taxon>
        <taxon>Pseudoditrichales</taxon>
        <taxon>Ditrichaceae</taxon>
        <taxon>Ceratodon</taxon>
    </lineage>
</organism>
<evidence type="ECO:0000256" key="1">
    <source>
        <dbReference type="SAM" id="Phobius"/>
    </source>
</evidence>
<evidence type="ECO:0008006" key="5">
    <source>
        <dbReference type="Google" id="ProtNLM"/>
    </source>
</evidence>
<keyword evidence="1" id="KW-0812">Transmembrane</keyword>
<feature type="transmembrane region" description="Helical" evidence="1">
    <location>
        <begin position="78"/>
        <end position="96"/>
    </location>
</feature>
<keyword evidence="4" id="KW-1185">Reference proteome</keyword>
<protein>
    <recommendedName>
        <fullName evidence="5">Secreted protein</fullName>
    </recommendedName>
</protein>
<sequence length="111" mass="12968">MWLHYTKLLLLLLFFVEAFSSDVRVLALVIVDRPPLEAYHACLLIGHEPQILSLTKVQDHHHYEFFFPYLYRRSLADLLAWIYAMLLLSLMCSLFFSRCQGFGSGVWRGST</sequence>
<dbReference type="EMBL" id="CM026433">
    <property type="protein sequence ID" value="KAG0554795.1"/>
    <property type="molecule type" value="Genomic_DNA"/>
</dbReference>
<reference evidence="3" key="1">
    <citation type="submission" date="2020-06" db="EMBL/GenBank/DDBJ databases">
        <title>WGS assembly of Ceratodon purpureus strain R40.</title>
        <authorList>
            <person name="Carey S.B."/>
            <person name="Jenkins J."/>
            <person name="Shu S."/>
            <person name="Lovell J.T."/>
            <person name="Sreedasyam A."/>
            <person name="Maumus F."/>
            <person name="Tiley G.P."/>
            <person name="Fernandez-Pozo N."/>
            <person name="Barry K."/>
            <person name="Chen C."/>
            <person name="Wang M."/>
            <person name="Lipzen A."/>
            <person name="Daum C."/>
            <person name="Saski C.A."/>
            <person name="Payton A.C."/>
            <person name="Mcbreen J.C."/>
            <person name="Conrad R.E."/>
            <person name="Kollar L.M."/>
            <person name="Olsson S."/>
            <person name="Huttunen S."/>
            <person name="Landis J.B."/>
            <person name="Wickett N.J."/>
            <person name="Johnson M.G."/>
            <person name="Rensing S.A."/>
            <person name="Grimwood J."/>
            <person name="Schmutz J."/>
            <person name="Mcdaniel S.F."/>
        </authorList>
    </citation>
    <scope>NUCLEOTIDE SEQUENCE</scope>
    <source>
        <strain evidence="3">R40</strain>
    </source>
</reference>
<keyword evidence="2" id="KW-0732">Signal</keyword>
<keyword evidence="1" id="KW-1133">Transmembrane helix</keyword>
<evidence type="ECO:0000313" key="3">
    <source>
        <dbReference type="EMBL" id="KAG0554795.1"/>
    </source>
</evidence>
<proteinExistence type="predicted"/>
<gene>
    <name evidence="3" type="ORF">KC19_12G119700</name>
</gene>
<dbReference type="Proteomes" id="UP000822688">
    <property type="component" value="Chromosome 12"/>
</dbReference>
<feature type="chain" id="PRO_5035747639" description="Secreted protein" evidence="2">
    <location>
        <begin position="19"/>
        <end position="111"/>
    </location>
</feature>
<dbReference type="AlphaFoldDB" id="A0A8T0G7H1"/>
<keyword evidence="1" id="KW-0472">Membrane</keyword>
<name>A0A8T0G7H1_CERPU</name>
<evidence type="ECO:0000256" key="2">
    <source>
        <dbReference type="SAM" id="SignalP"/>
    </source>
</evidence>
<accession>A0A8T0G7H1</accession>
<feature type="signal peptide" evidence="2">
    <location>
        <begin position="1"/>
        <end position="18"/>
    </location>
</feature>